<dbReference type="Pfam" id="PF00144">
    <property type="entry name" value="Beta-lactamase"/>
    <property type="match status" value="1"/>
</dbReference>
<dbReference type="PANTHER" id="PTHR43283">
    <property type="entry name" value="BETA-LACTAMASE-RELATED"/>
    <property type="match status" value="1"/>
</dbReference>
<keyword evidence="4" id="KW-1185">Reference proteome</keyword>
<evidence type="ECO:0000313" key="4">
    <source>
        <dbReference type="Proteomes" id="UP000032025"/>
    </source>
</evidence>
<name>A0A0C9MUK3_SPHPI</name>
<keyword evidence="1" id="KW-0802">TPR repeat</keyword>
<dbReference type="SUPFAM" id="SSF56601">
    <property type="entry name" value="beta-lactamase/transpeptidase-like"/>
    <property type="match status" value="1"/>
</dbReference>
<feature type="repeat" description="TPR" evidence="1">
    <location>
        <begin position="442"/>
        <end position="475"/>
    </location>
</feature>
<dbReference type="PROSITE" id="PS50293">
    <property type="entry name" value="TPR_REGION"/>
    <property type="match status" value="1"/>
</dbReference>
<comment type="caution">
    <text evidence="3">The sequence shown here is derived from an EMBL/GenBank/DDBJ whole genome shotgun (WGS) entry which is preliminary data.</text>
</comment>
<evidence type="ECO:0000259" key="2">
    <source>
        <dbReference type="Pfam" id="PF00144"/>
    </source>
</evidence>
<proteinExistence type="predicted"/>
<dbReference type="AlphaFoldDB" id="A0A0C9MUK3"/>
<dbReference type="InterPro" id="IPR050789">
    <property type="entry name" value="Diverse_Enzym_Activities"/>
</dbReference>
<dbReference type="Gene3D" id="1.25.40.10">
    <property type="entry name" value="Tetratricopeptide repeat domain"/>
    <property type="match status" value="1"/>
</dbReference>
<evidence type="ECO:0000313" key="3">
    <source>
        <dbReference type="EMBL" id="GAN14351.1"/>
    </source>
</evidence>
<dbReference type="InterPro" id="IPR012338">
    <property type="entry name" value="Beta-lactam/transpept-like"/>
</dbReference>
<organism evidence="3 4">
    <name type="scientific">Sphingomonas paucimobilis NBRC 13935</name>
    <dbReference type="NCBI Taxonomy" id="1219050"/>
    <lineage>
        <taxon>Bacteria</taxon>
        <taxon>Pseudomonadati</taxon>
        <taxon>Pseudomonadota</taxon>
        <taxon>Alphaproteobacteria</taxon>
        <taxon>Sphingomonadales</taxon>
        <taxon>Sphingomonadaceae</taxon>
        <taxon>Sphingomonas</taxon>
    </lineage>
</organism>
<dbReference type="SMART" id="SM00028">
    <property type="entry name" value="TPR"/>
    <property type="match status" value="1"/>
</dbReference>
<dbReference type="EMBL" id="BBJS01000036">
    <property type="protein sequence ID" value="GAN14351.1"/>
    <property type="molecule type" value="Genomic_DNA"/>
</dbReference>
<evidence type="ECO:0000256" key="1">
    <source>
        <dbReference type="PROSITE-ProRule" id="PRU00339"/>
    </source>
</evidence>
<dbReference type="InterPro" id="IPR011990">
    <property type="entry name" value="TPR-like_helical_dom_sf"/>
</dbReference>
<dbReference type="PROSITE" id="PS50005">
    <property type="entry name" value="TPR"/>
    <property type="match status" value="1"/>
</dbReference>
<dbReference type="Gene3D" id="3.40.710.10">
    <property type="entry name" value="DD-peptidase/beta-lactamase superfamily"/>
    <property type="match status" value="1"/>
</dbReference>
<reference evidence="3 4" key="1">
    <citation type="submission" date="2014-08" db="EMBL/GenBank/DDBJ databases">
        <title>Whole genome shotgun sequence of Sphingomonas paucimobilis NBRC 13935.</title>
        <authorList>
            <person name="Hosoyama A."/>
            <person name="Hashimoto M."/>
            <person name="Hosoyama Y."/>
            <person name="Noguchi M."/>
            <person name="Uohara A."/>
            <person name="Ohji S."/>
            <person name="Katano-Makiyama Y."/>
            <person name="Ichikawa N."/>
            <person name="Kimura A."/>
            <person name="Yamazoe A."/>
            <person name="Fujita N."/>
        </authorList>
    </citation>
    <scope>NUCLEOTIDE SEQUENCE [LARGE SCALE GENOMIC DNA]</scope>
    <source>
        <strain evidence="3 4">NBRC 13935</strain>
    </source>
</reference>
<dbReference type="Proteomes" id="UP000032025">
    <property type="component" value="Unassembled WGS sequence"/>
</dbReference>
<feature type="domain" description="Beta-lactamase-related" evidence="2">
    <location>
        <begin position="43"/>
        <end position="365"/>
    </location>
</feature>
<sequence>MRQTFHLPDTDRRRVLALGLSGLMTSIGWATTVHATEPSAAIDDLLDRSADAYGTVGHSVAVLRRGRLVYSRHAGLSDRETGAPITDASVYPLFSISKLFVIVELLKARQAGLINLDASLATIRAGLPSAWAGITLLQALAHVSGLPDYIPDHVEPTDEQAFASIATLPLRFAPGSRNEYNQTNFLFAKKALEQATRTPLTNLTGRQFARAGMTRTSYHVEGQPRLPDLVSSYRPAPKRDRPPLPYVSPSWPAYTFGSRGVFTTLPDLVRWSQALLYGALVPLAALRESWSPFAMPSRNAAWHTHGWEYYRHDDVTIVGHGGEARLVWRHFFRQADPDDSATVIYLDNGGRTTFDRHRLATLVADRVMPGVARKDEEQEEALYRGMASGRWEQASATVAAAISTDRLEAIVNRVGYDAMNILDAEAALPVFRWNAERFPRSANAHDSLGEAYRAAGQCDRAKESYARALALDPANDRLKATIDELNQAACCR</sequence>
<accession>A0A0C9MUK3</accession>
<dbReference type="InterPro" id="IPR019734">
    <property type="entry name" value="TPR_rpt"/>
</dbReference>
<protein>
    <submittedName>
        <fullName evidence="3">DNA, contig: SP636</fullName>
    </submittedName>
</protein>
<dbReference type="InterPro" id="IPR001466">
    <property type="entry name" value="Beta-lactam-related"/>
</dbReference>
<dbReference type="PANTHER" id="PTHR43283:SF18">
    <property type="match status" value="1"/>
</dbReference>
<dbReference type="SUPFAM" id="SSF48452">
    <property type="entry name" value="TPR-like"/>
    <property type="match status" value="1"/>
</dbReference>
<gene>
    <name evidence="3" type="ORF">SP6_36_00700</name>
</gene>